<feature type="chain" id="PRO_5008008713" description="Secreted protein" evidence="2">
    <location>
        <begin position="25"/>
        <end position="97"/>
    </location>
</feature>
<proteinExistence type="predicted"/>
<keyword evidence="4" id="KW-1185">Reference proteome</keyword>
<reference evidence="3 4" key="1">
    <citation type="submission" date="2016-06" db="EMBL/GenBank/DDBJ databases">
        <title>Complete genome sequence of a saline-alkali tolerant type strain Dietzia timorensis ID05-A0528T.</title>
        <authorList>
            <person name="Wu X."/>
        </authorList>
    </citation>
    <scope>NUCLEOTIDE SEQUENCE [LARGE SCALE GENOMIC DNA]</scope>
    <source>
        <strain evidence="3 4">ID05-A0528</strain>
    </source>
</reference>
<keyword evidence="2" id="KW-0732">Signal</keyword>
<evidence type="ECO:0000313" key="4">
    <source>
        <dbReference type="Proteomes" id="UP000186104"/>
    </source>
</evidence>
<dbReference type="Proteomes" id="UP000186104">
    <property type="component" value="Chromosome"/>
</dbReference>
<dbReference type="STRING" id="499555.BJL86_0985"/>
<dbReference type="AlphaFoldDB" id="A0A173LJS9"/>
<dbReference type="KEGG" id="dtm:BJL86_0985"/>
<gene>
    <name evidence="3" type="ORF">BJL86_0985</name>
</gene>
<name>A0A173LJS9_9ACTN</name>
<keyword evidence="1" id="KW-0812">Transmembrane</keyword>
<accession>A0A173LJS9</accession>
<keyword evidence="1" id="KW-1133">Transmembrane helix</keyword>
<evidence type="ECO:0008006" key="5">
    <source>
        <dbReference type="Google" id="ProtNLM"/>
    </source>
</evidence>
<organism evidence="3 4">
    <name type="scientific">Dietzia timorensis</name>
    <dbReference type="NCBI Taxonomy" id="499555"/>
    <lineage>
        <taxon>Bacteria</taxon>
        <taxon>Bacillati</taxon>
        <taxon>Actinomycetota</taxon>
        <taxon>Actinomycetes</taxon>
        <taxon>Mycobacteriales</taxon>
        <taxon>Dietziaceae</taxon>
        <taxon>Dietzia</taxon>
    </lineage>
</organism>
<dbReference type="EMBL" id="CP015961">
    <property type="protein sequence ID" value="ANI91778.1"/>
    <property type="molecule type" value="Genomic_DNA"/>
</dbReference>
<feature type="transmembrane region" description="Helical" evidence="1">
    <location>
        <begin position="43"/>
        <end position="76"/>
    </location>
</feature>
<evidence type="ECO:0000256" key="1">
    <source>
        <dbReference type="SAM" id="Phobius"/>
    </source>
</evidence>
<evidence type="ECO:0000256" key="2">
    <source>
        <dbReference type="SAM" id="SignalP"/>
    </source>
</evidence>
<feature type="signal peptide" evidence="2">
    <location>
        <begin position="1"/>
        <end position="24"/>
    </location>
</feature>
<sequence>MFICCGVVVVVGALLLLGPSSAFAADGDPGAVGDADVDESDAWLLALGLLGLALVITLPVSFPVLVMFVLLFVWAWNRGAPSGPSKHVDDPPWPPVR</sequence>
<protein>
    <recommendedName>
        <fullName evidence="5">Secreted protein</fullName>
    </recommendedName>
</protein>
<evidence type="ECO:0000313" key="3">
    <source>
        <dbReference type="EMBL" id="ANI91778.1"/>
    </source>
</evidence>
<keyword evidence="1" id="KW-0472">Membrane</keyword>